<organism evidence="13 14">
    <name type="scientific">Acanthaster planci</name>
    <name type="common">Crown-of-thorns starfish</name>
    <dbReference type="NCBI Taxonomy" id="133434"/>
    <lineage>
        <taxon>Eukaryota</taxon>
        <taxon>Metazoa</taxon>
        <taxon>Echinodermata</taxon>
        <taxon>Eleutherozoa</taxon>
        <taxon>Asterozoa</taxon>
        <taxon>Asteroidea</taxon>
        <taxon>Valvatacea</taxon>
        <taxon>Valvatida</taxon>
        <taxon>Acanthasteridae</taxon>
        <taxon>Acanthaster</taxon>
    </lineage>
</organism>
<keyword evidence="7" id="KW-0675">Receptor</keyword>
<feature type="transmembrane region" description="Helical" evidence="10">
    <location>
        <begin position="570"/>
        <end position="589"/>
    </location>
</feature>
<dbReference type="OrthoDB" id="5984008at2759"/>
<evidence type="ECO:0000256" key="8">
    <source>
        <dbReference type="ARBA" id="ARBA00023180"/>
    </source>
</evidence>
<keyword evidence="11" id="KW-0732">Signal</keyword>
<evidence type="ECO:0000256" key="9">
    <source>
        <dbReference type="ARBA" id="ARBA00023224"/>
    </source>
</evidence>
<feature type="transmembrane region" description="Helical" evidence="10">
    <location>
        <begin position="610"/>
        <end position="628"/>
    </location>
</feature>
<feature type="transmembrane region" description="Helical" evidence="10">
    <location>
        <begin position="768"/>
        <end position="790"/>
    </location>
</feature>
<evidence type="ECO:0000256" key="11">
    <source>
        <dbReference type="SAM" id="SignalP"/>
    </source>
</evidence>
<dbReference type="PRINTS" id="PR00248">
    <property type="entry name" value="GPCRMGR"/>
</dbReference>
<dbReference type="InterPro" id="IPR038550">
    <property type="entry name" value="GPCR_3_9-Cys_sf"/>
</dbReference>
<name>A0A8B7Z2X5_ACAPL</name>
<dbReference type="PRINTS" id="PR01176">
    <property type="entry name" value="GABABRECEPTR"/>
</dbReference>
<evidence type="ECO:0000259" key="12">
    <source>
        <dbReference type="PROSITE" id="PS50259"/>
    </source>
</evidence>
<dbReference type="InterPro" id="IPR001828">
    <property type="entry name" value="ANF_lig-bd_rcpt"/>
</dbReference>
<dbReference type="InterPro" id="IPR050726">
    <property type="entry name" value="mGluR"/>
</dbReference>
<feature type="signal peptide" evidence="11">
    <location>
        <begin position="1"/>
        <end position="25"/>
    </location>
</feature>
<feature type="transmembrane region" description="Helical" evidence="10">
    <location>
        <begin position="640"/>
        <end position="661"/>
    </location>
</feature>
<gene>
    <name evidence="14" type="primary">LOC110984270</name>
</gene>
<feature type="transmembrane region" description="Helical" evidence="10">
    <location>
        <begin position="796"/>
        <end position="819"/>
    </location>
</feature>
<accession>A0A8B7Z2X5</accession>
<evidence type="ECO:0000256" key="10">
    <source>
        <dbReference type="SAM" id="Phobius"/>
    </source>
</evidence>
<feature type="transmembrane region" description="Helical" evidence="10">
    <location>
        <begin position="682"/>
        <end position="704"/>
    </location>
</feature>
<dbReference type="InterPro" id="IPR000337">
    <property type="entry name" value="GPCR_3"/>
</dbReference>
<keyword evidence="4 10" id="KW-1133">Transmembrane helix</keyword>
<dbReference type="GO" id="GO:0005886">
    <property type="term" value="C:plasma membrane"/>
    <property type="evidence" value="ECO:0007669"/>
    <property type="project" value="UniProtKB-SubCell"/>
</dbReference>
<comment type="subcellular location">
    <subcellularLocation>
        <location evidence="1">Cell membrane</location>
        <topology evidence="1">Multi-pass membrane protein</topology>
    </subcellularLocation>
</comment>
<keyword evidence="8" id="KW-0325">Glycoprotein</keyword>
<dbReference type="InterPro" id="IPR017978">
    <property type="entry name" value="GPCR_3_C"/>
</dbReference>
<dbReference type="PROSITE" id="PS50259">
    <property type="entry name" value="G_PROTEIN_RECEP_F3_4"/>
    <property type="match status" value="1"/>
</dbReference>
<dbReference type="GO" id="GO:0004930">
    <property type="term" value="F:G protein-coupled receptor activity"/>
    <property type="evidence" value="ECO:0007669"/>
    <property type="project" value="UniProtKB-KW"/>
</dbReference>
<evidence type="ECO:0000256" key="5">
    <source>
        <dbReference type="ARBA" id="ARBA00023040"/>
    </source>
</evidence>
<dbReference type="CDD" id="cd13953">
    <property type="entry name" value="7tm_classC_mGluR-like"/>
    <property type="match status" value="1"/>
</dbReference>
<dbReference type="GeneID" id="110984270"/>
<keyword evidence="5" id="KW-0297">G-protein coupled receptor</keyword>
<dbReference type="RefSeq" id="XP_022099974.1">
    <property type="nucleotide sequence ID" value="XM_022244282.1"/>
</dbReference>
<dbReference type="InterPro" id="IPR028082">
    <property type="entry name" value="Peripla_BP_I"/>
</dbReference>
<keyword evidence="9" id="KW-0807">Transducer</keyword>
<dbReference type="AlphaFoldDB" id="A0A8B7Z2X5"/>
<keyword evidence="13" id="KW-1185">Reference proteome</keyword>
<evidence type="ECO:0000313" key="14">
    <source>
        <dbReference type="RefSeq" id="XP_022099974.1"/>
    </source>
</evidence>
<evidence type="ECO:0000256" key="2">
    <source>
        <dbReference type="ARBA" id="ARBA00022475"/>
    </source>
</evidence>
<dbReference type="OMA" id="RTLENFC"/>
<keyword evidence="2" id="KW-1003">Cell membrane</keyword>
<dbReference type="Proteomes" id="UP000694845">
    <property type="component" value="Unplaced"/>
</dbReference>
<protein>
    <submittedName>
        <fullName evidence="14">Metabotropic glutamate receptor 4-like</fullName>
    </submittedName>
</protein>
<sequence length="869" mass="95158">MPCATTIMDRSSLAVLAVCLHLAHGAHLPPEVCSMYAKKGDVYIGGVFSLHGDAKGVDNRCKTRLPISALHVVEAMVFAVQAINDDDKVLPNVTLGFMIHDDCSRDEYAIWGSLALLMGAKGVTEGESCMIPGMTTDVEVRSVVGIVGTGKTSSSEVVASTSGLFERPLVSYGATGQKLLEENAFLYYFSTISSDQYKVTAILDLLDLFEWQYVALVYAADYDMLNMMGELQIAANRRRVCVHVQAMVSEAPTEKELHKMVKLLQNNTYAKVVVLLAQSAVTANAVFSAAMKADPPVNLTWVVGNSLANQDVLEEDLARGNLFVEYGTPELNEFEQYFRSMMGSKRANADNPWFDEFCGDLDRCLSFSAEGFSKAIPTLSATIDAVYALAFTLDEVIRRLNCTGTVANCLASQGANTLFTGMLHNVSFRGTRGDFKFTEYVRSVPGHFIIRNMQEIDGASKMVEIGSWNSLSPSHESGNETRLTVYKSLIQWNGHSGGETPRSVCRDDCAPGQVEEPLKKKCCLGCRECKADEIVKRSTCVQCREMEWPNDNQTECLALVPKTVTLGEPLVILLFLFACLGLVLCLLTASGMVRYRQHSLIKATSRELSCVNILGLVMGYLAVFPLLQSPKPLTCAAAQALYVLAFTLMYGSLLLKVNRIYRIFESSINSAKSPRFTGPRAQLMIAAVLVVIQALIMFITGVAVPNTWISIRKLFPTPLTINQPRTLENFCKLDYGFLVSMCYNAVLALACSLYAYKARNVPGNYNEAKFYAASVYTTLVLSLAALPVYFIAETALALAVSLSLVPIMDGYVTLLCIYLPKLYVVIFKKLGDGDNQGDANGGRFRPRKLPALVSTGNVTKVHPSQTSVE</sequence>
<proteinExistence type="predicted"/>
<evidence type="ECO:0000313" key="13">
    <source>
        <dbReference type="Proteomes" id="UP000694845"/>
    </source>
</evidence>
<keyword evidence="6 10" id="KW-0472">Membrane</keyword>
<reference evidence="14" key="1">
    <citation type="submission" date="2025-08" db="UniProtKB">
        <authorList>
            <consortium name="RefSeq"/>
        </authorList>
    </citation>
    <scope>IDENTIFICATION</scope>
</reference>
<dbReference type="PANTHER" id="PTHR24060">
    <property type="entry name" value="METABOTROPIC GLUTAMATE RECEPTOR"/>
    <property type="match status" value="1"/>
</dbReference>
<evidence type="ECO:0000256" key="6">
    <source>
        <dbReference type="ARBA" id="ARBA00023136"/>
    </source>
</evidence>
<evidence type="ECO:0000256" key="1">
    <source>
        <dbReference type="ARBA" id="ARBA00004651"/>
    </source>
</evidence>
<dbReference type="SUPFAM" id="SSF53822">
    <property type="entry name" value="Periplasmic binding protein-like I"/>
    <property type="match status" value="1"/>
</dbReference>
<dbReference type="Gene3D" id="3.40.50.2300">
    <property type="match status" value="2"/>
</dbReference>
<evidence type="ECO:0000256" key="7">
    <source>
        <dbReference type="ARBA" id="ARBA00023170"/>
    </source>
</evidence>
<evidence type="ECO:0000256" key="4">
    <source>
        <dbReference type="ARBA" id="ARBA00022989"/>
    </source>
</evidence>
<feature type="transmembrane region" description="Helical" evidence="10">
    <location>
        <begin position="735"/>
        <end position="756"/>
    </location>
</feature>
<evidence type="ECO:0000256" key="3">
    <source>
        <dbReference type="ARBA" id="ARBA00022692"/>
    </source>
</evidence>
<dbReference type="Pfam" id="PF00003">
    <property type="entry name" value="7tm_3"/>
    <property type="match status" value="1"/>
</dbReference>
<dbReference type="Pfam" id="PF01094">
    <property type="entry name" value="ANF_receptor"/>
    <property type="match status" value="1"/>
</dbReference>
<feature type="chain" id="PRO_5034629213" evidence="11">
    <location>
        <begin position="26"/>
        <end position="869"/>
    </location>
</feature>
<keyword evidence="3 10" id="KW-0812">Transmembrane</keyword>
<dbReference type="Gene3D" id="2.10.50.30">
    <property type="entry name" value="GPCR, family 3, nine cysteines domain"/>
    <property type="match status" value="1"/>
</dbReference>
<dbReference type="KEGG" id="aplc:110984270"/>
<feature type="domain" description="G-protein coupled receptors family 3 profile" evidence="12">
    <location>
        <begin position="570"/>
        <end position="828"/>
    </location>
</feature>